<dbReference type="EMBL" id="FNEZ01000003">
    <property type="protein sequence ID" value="SDJ94054.1"/>
    <property type="molecule type" value="Genomic_DNA"/>
</dbReference>
<name>A0A1G8XV52_9FLAO</name>
<keyword evidence="4" id="KW-1185">Reference proteome</keyword>
<evidence type="ECO:0000256" key="1">
    <source>
        <dbReference type="SAM" id="SignalP"/>
    </source>
</evidence>
<dbReference type="InterPro" id="IPR025665">
    <property type="entry name" value="Beta-barrel_OMP_2"/>
</dbReference>
<dbReference type="OrthoDB" id="1376879at2"/>
<accession>A0A1G8XV52</accession>
<sequence>MSKIISSFFLITFLSLYSIAANSQKSVVRFGVTLGATNYITDTNLLFSKSQPGFETGIVASQIYNDHFELMIGINYDRHYMKFVGRETPEAPPEDLKFMLENLNIPITLNYNFWVVSDDLQFGVNTGPSLSFFHNYKLLDENKSGYYLDPLYADPDDLAFDTQNSKVSFNVFYSVGLSAEYKKLMLMARYYTSLTDPYRQASIYSTVSEIKGRDSYYTLALTYFFDFRN</sequence>
<dbReference type="STRING" id="1128970.SAMN04487935_2065"/>
<gene>
    <name evidence="3" type="ORF">SAMN04487935_2065</name>
</gene>
<evidence type="ECO:0000313" key="4">
    <source>
        <dbReference type="Proteomes" id="UP000199580"/>
    </source>
</evidence>
<feature type="domain" description="Outer membrane protein beta-barrel" evidence="2">
    <location>
        <begin position="24"/>
        <end position="196"/>
    </location>
</feature>
<dbReference type="Proteomes" id="UP000199580">
    <property type="component" value="Unassembled WGS sequence"/>
</dbReference>
<reference evidence="3 4" key="1">
    <citation type="submission" date="2016-10" db="EMBL/GenBank/DDBJ databases">
        <authorList>
            <person name="de Groot N.N."/>
        </authorList>
    </citation>
    <scope>NUCLEOTIDE SEQUENCE [LARGE SCALE GENOMIC DNA]</scope>
    <source>
        <strain evidence="3 4">CGMCC 1.10076</strain>
    </source>
</reference>
<feature type="chain" id="PRO_5011512452" evidence="1">
    <location>
        <begin position="21"/>
        <end position="229"/>
    </location>
</feature>
<protein>
    <submittedName>
        <fullName evidence="3">Outer membrane protein beta-barrel domain-containing protein</fullName>
    </submittedName>
</protein>
<dbReference type="Pfam" id="PF13568">
    <property type="entry name" value="OMP_b-brl_2"/>
    <property type="match status" value="1"/>
</dbReference>
<organism evidence="3 4">
    <name type="scientific">Flavobacterium noncentrifugens</name>
    <dbReference type="NCBI Taxonomy" id="1128970"/>
    <lineage>
        <taxon>Bacteria</taxon>
        <taxon>Pseudomonadati</taxon>
        <taxon>Bacteroidota</taxon>
        <taxon>Flavobacteriia</taxon>
        <taxon>Flavobacteriales</taxon>
        <taxon>Flavobacteriaceae</taxon>
        <taxon>Flavobacterium</taxon>
    </lineage>
</organism>
<dbReference type="AlphaFoldDB" id="A0A1G8XV52"/>
<keyword evidence="1" id="KW-0732">Signal</keyword>
<feature type="signal peptide" evidence="1">
    <location>
        <begin position="1"/>
        <end position="20"/>
    </location>
</feature>
<evidence type="ECO:0000313" key="3">
    <source>
        <dbReference type="EMBL" id="SDJ94054.1"/>
    </source>
</evidence>
<dbReference type="RefSeq" id="WP_091394884.1">
    <property type="nucleotide sequence ID" value="NZ_BKAI01000011.1"/>
</dbReference>
<proteinExistence type="predicted"/>
<evidence type="ECO:0000259" key="2">
    <source>
        <dbReference type="Pfam" id="PF13568"/>
    </source>
</evidence>